<evidence type="ECO:0000313" key="2">
    <source>
        <dbReference type="Proteomes" id="UP000474802"/>
    </source>
</evidence>
<dbReference type="Proteomes" id="UP000474802">
    <property type="component" value="Unassembled WGS sequence"/>
</dbReference>
<gene>
    <name evidence="1" type="ORF">G5575_07365</name>
</gene>
<dbReference type="EMBL" id="JAALFG010000001">
    <property type="protein sequence ID" value="NGP17504.1"/>
    <property type="molecule type" value="Genomic_DNA"/>
</dbReference>
<accession>A0A6M1SL26</accession>
<reference evidence="1 2" key="2">
    <citation type="submission" date="2020-03" db="EMBL/GenBank/DDBJ databases">
        <title>Devosia chinhatensis sp. nov., isolated from a hexachlorocyclohexane (HCH) dump site in India.</title>
        <authorList>
            <person name="Kumar M."/>
            <person name="Lal R."/>
        </authorList>
    </citation>
    <scope>NUCLEOTIDE SEQUENCE [LARGE SCALE GENOMIC DNA]</scope>
    <source>
        <strain evidence="1 2">H239</strain>
    </source>
</reference>
<name>A0A6M1SL26_9HYPH</name>
<sequence length="67" mass="7246">MFFGLVAGFIDIAHAFAALHPLPAGAVVGGKGKRRGGTDFVSPHTIKHLVRKSHGISLTRAQNDWRR</sequence>
<keyword evidence="2" id="KW-1185">Reference proteome</keyword>
<proteinExistence type="predicted"/>
<dbReference type="RefSeq" id="WP_164533678.1">
    <property type="nucleotide sequence ID" value="NZ_JAALFG010000001.1"/>
</dbReference>
<reference evidence="1 2" key="1">
    <citation type="submission" date="2020-02" db="EMBL/GenBank/DDBJ databases">
        <authorList>
            <person name="Khan S.A."/>
            <person name="Jeon C.O."/>
            <person name="Chun B.H."/>
        </authorList>
    </citation>
    <scope>NUCLEOTIDE SEQUENCE [LARGE SCALE GENOMIC DNA]</scope>
    <source>
        <strain evidence="1 2">H239</strain>
    </source>
</reference>
<organism evidence="1 2">
    <name type="scientific">Devosia aurantiaca</name>
    <dbReference type="NCBI Taxonomy" id="2714858"/>
    <lineage>
        <taxon>Bacteria</taxon>
        <taxon>Pseudomonadati</taxon>
        <taxon>Pseudomonadota</taxon>
        <taxon>Alphaproteobacteria</taxon>
        <taxon>Hyphomicrobiales</taxon>
        <taxon>Devosiaceae</taxon>
        <taxon>Devosia</taxon>
    </lineage>
</organism>
<dbReference type="AlphaFoldDB" id="A0A6M1SL26"/>
<evidence type="ECO:0000313" key="1">
    <source>
        <dbReference type="EMBL" id="NGP17504.1"/>
    </source>
</evidence>
<comment type="caution">
    <text evidence="1">The sequence shown here is derived from an EMBL/GenBank/DDBJ whole genome shotgun (WGS) entry which is preliminary data.</text>
</comment>
<protein>
    <submittedName>
        <fullName evidence="1">Uncharacterized protein</fullName>
    </submittedName>
</protein>